<dbReference type="InterPro" id="IPR008537">
    <property type="entry name" value="DUF819"/>
</dbReference>
<proteinExistence type="predicted"/>
<feature type="transmembrane region" description="Helical" evidence="1">
    <location>
        <begin position="152"/>
        <end position="171"/>
    </location>
</feature>
<evidence type="ECO:0000313" key="2">
    <source>
        <dbReference type="EMBL" id="MCB5445036.1"/>
    </source>
</evidence>
<dbReference type="Pfam" id="PF05684">
    <property type="entry name" value="DUF819"/>
    <property type="match status" value="1"/>
</dbReference>
<name>A0ABS8CUC4_9FIRM</name>
<dbReference type="RefSeq" id="WP_226914057.1">
    <property type="nucleotide sequence ID" value="NZ_BAABXU010000001.1"/>
</dbReference>
<feature type="transmembrane region" description="Helical" evidence="1">
    <location>
        <begin position="32"/>
        <end position="52"/>
    </location>
</feature>
<keyword evidence="1" id="KW-0812">Transmembrane</keyword>
<reference evidence="2 3" key="1">
    <citation type="submission" date="2021-10" db="EMBL/GenBank/DDBJ databases">
        <title>Collection of gut derived symbiotic bacterial strains cultured from healthy donors.</title>
        <authorList>
            <person name="Lin H."/>
            <person name="Littmann E."/>
            <person name="Claire K."/>
            <person name="Pamer E."/>
        </authorList>
    </citation>
    <scope>NUCLEOTIDE SEQUENCE [LARGE SCALE GENOMIC DNA]</scope>
    <source>
        <strain evidence="2 3">MSK.17.68</strain>
    </source>
</reference>
<feature type="transmembrane region" description="Helical" evidence="1">
    <location>
        <begin position="371"/>
        <end position="392"/>
    </location>
</feature>
<feature type="transmembrane region" description="Helical" evidence="1">
    <location>
        <begin position="215"/>
        <end position="235"/>
    </location>
</feature>
<dbReference type="Proteomes" id="UP001299409">
    <property type="component" value="Unassembled WGS sequence"/>
</dbReference>
<feature type="transmembrane region" description="Helical" evidence="1">
    <location>
        <begin position="340"/>
        <end position="359"/>
    </location>
</feature>
<dbReference type="EMBL" id="JAJBMB010000002">
    <property type="protein sequence ID" value="MCB5445036.1"/>
    <property type="molecule type" value="Genomic_DNA"/>
</dbReference>
<protein>
    <submittedName>
        <fullName evidence="2">DUF819 family protein</fullName>
    </submittedName>
</protein>
<keyword evidence="1" id="KW-0472">Membrane</keyword>
<evidence type="ECO:0000313" key="3">
    <source>
        <dbReference type="Proteomes" id="UP001299409"/>
    </source>
</evidence>
<keyword evidence="1" id="KW-1133">Transmembrane helix</keyword>
<sequence>MTLISTDNLWMTWMVVILVASFAIFAEQKWKWAARVSSAVVCIFGTVILANLKILPTTSSTYDVINNYILPLSIPLLLFKSDIKKIYKESGKSFVLFHVASLGTFIGAIIAGFIFRDVSNVNGVVAMEVGAHIGGTVNLIAMANTFNVDTNFTNAAAIAANFLVMVLMLVLTQISEMKFFRNKFPHPHIDEIENSNTDKTKSLAEQYWKPKEISLLDLALTLGTTFVITAISQSLCGIINNTSAPDIIKQLFGNIYLMMTLLTVLGCTLFPKFFSNLRGAEEMGNYMIMLFFVALGATANLADIAKLGSIILVFILLIVIFNIGLTLLGGKLLKCSLEEIIGCINATIGGPTSAAAFSINRGWSKLIVPSLLVGLWGYVIGNYIGVIAANLVSMF</sequence>
<dbReference type="PANTHER" id="PTHR34289">
    <property type="entry name" value="PROTEIN, PUTATIVE (DUF819)-RELATED"/>
    <property type="match status" value="1"/>
</dbReference>
<feature type="transmembrane region" description="Helical" evidence="1">
    <location>
        <begin position="255"/>
        <end position="274"/>
    </location>
</feature>
<feature type="transmembrane region" description="Helical" evidence="1">
    <location>
        <begin position="286"/>
        <end position="302"/>
    </location>
</feature>
<feature type="transmembrane region" description="Helical" evidence="1">
    <location>
        <begin position="308"/>
        <end position="328"/>
    </location>
</feature>
<feature type="transmembrane region" description="Helical" evidence="1">
    <location>
        <begin position="9"/>
        <end position="26"/>
    </location>
</feature>
<feature type="transmembrane region" description="Helical" evidence="1">
    <location>
        <begin position="94"/>
        <end position="115"/>
    </location>
</feature>
<keyword evidence="3" id="KW-1185">Reference proteome</keyword>
<organism evidence="2 3">
    <name type="scientific">Intestinibacter bartlettii</name>
    <dbReference type="NCBI Taxonomy" id="261299"/>
    <lineage>
        <taxon>Bacteria</taxon>
        <taxon>Bacillati</taxon>
        <taxon>Bacillota</taxon>
        <taxon>Clostridia</taxon>
        <taxon>Peptostreptococcales</taxon>
        <taxon>Peptostreptococcaceae</taxon>
        <taxon>Intestinibacter</taxon>
    </lineage>
</organism>
<comment type="caution">
    <text evidence="2">The sequence shown here is derived from an EMBL/GenBank/DDBJ whole genome shotgun (WGS) entry which is preliminary data.</text>
</comment>
<evidence type="ECO:0000256" key="1">
    <source>
        <dbReference type="SAM" id="Phobius"/>
    </source>
</evidence>
<dbReference type="PANTHER" id="PTHR34289:SF8">
    <property type="entry name" value="DUF819 DOMAIN-CONTAINING PROTEIN"/>
    <property type="match status" value="1"/>
</dbReference>
<gene>
    <name evidence="2" type="ORF">LIP50_02335</name>
</gene>
<accession>A0ABS8CUC4</accession>